<accession>A0A6A5X5Q8</accession>
<dbReference type="AlphaFoldDB" id="A0A6A5X5Q8"/>
<evidence type="ECO:0000313" key="1">
    <source>
        <dbReference type="EMBL" id="KAF2008177.1"/>
    </source>
</evidence>
<dbReference type="OrthoDB" id="3796812at2759"/>
<name>A0A6A5X5Q8_9PLEO</name>
<reference evidence="1" key="1">
    <citation type="journal article" date="2020" name="Stud. Mycol.">
        <title>101 Dothideomycetes genomes: a test case for predicting lifestyles and emergence of pathogens.</title>
        <authorList>
            <person name="Haridas S."/>
            <person name="Albert R."/>
            <person name="Binder M."/>
            <person name="Bloem J."/>
            <person name="Labutti K."/>
            <person name="Salamov A."/>
            <person name="Andreopoulos B."/>
            <person name="Baker S."/>
            <person name="Barry K."/>
            <person name="Bills G."/>
            <person name="Bluhm B."/>
            <person name="Cannon C."/>
            <person name="Castanera R."/>
            <person name="Culley D."/>
            <person name="Daum C."/>
            <person name="Ezra D."/>
            <person name="Gonzalez J."/>
            <person name="Henrissat B."/>
            <person name="Kuo A."/>
            <person name="Liang C."/>
            <person name="Lipzen A."/>
            <person name="Lutzoni F."/>
            <person name="Magnuson J."/>
            <person name="Mondo S."/>
            <person name="Nolan M."/>
            <person name="Ohm R."/>
            <person name="Pangilinan J."/>
            <person name="Park H.-J."/>
            <person name="Ramirez L."/>
            <person name="Alfaro M."/>
            <person name="Sun H."/>
            <person name="Tritt A."/>
            <person name="Yoshinaga Y."/>
            <person name="Zwiers L.-H."/>
            <person name="Turgeon B."/>
            <person name="Goodwin S."/>
            <person name="Spatafora J."/>
            <person name="Crous P."/>
            <person name="Grigoriev I."/>
        </authorList>
    </citation>
    <scope>NUCLEOTIDE SEQUENCE</scope>
    <source>
        <strain evidence="1">CBS 123094</strain>
    </source>
</reference>
<evidence type="ECO:0000313" key="2">
    <source>
        <dbReference type="Proteomes" id="UP000799779"/>
    </source>
</evidence>
<organism evidence="1 2">
    <name type="scientific">Amniculicola lignicola CBS 123094</name>
    <dbReference type="NCBI Taxonomy" id="1392246"/>
    <lineage>
        <taxon>Eukaryota</taxon>
        <taxon>Fungi</taxon>
        <taxon>Dikarya</taxon>
        <taxon>Ascomycota</taxon>
        <taxon>Pezizomycotina</taxon>
        <taxon>Dothideomycetes</taxon>
        <taxon>Pleosporomycetidae</taxon>
        <taxon>Pleosporales</taxon>
        <taxon>Amniculicolaceae</taxon>
        <taxon>Amniculicola</taxon>
    </lineage>
</organism>
<protein>
    <submittedName>
        <fullName evidence="1">Uncharacterized protein</fullName>
    </submittedName>
</protein>
<gene>
    <name evidence="1" type="ORF">P154DRAFT_568997</name>
</gene>
<dbReference type="Proteomes" id="UP000799779">
    <property type="component" value="Unassembled WGS sequence"/>
</dbReference>
<proteinExistence type="predicted"/>
<keyword evidence="2" id="KW-1185">Reference proteome</keyword>
<sequence>MSLFQSEQTKTPDHNSPHLLKLPFELREQIIYQALLAEIIDRSPYPFGTRSLPFERPLLSVFSDGELQYMEKKHWKCSAFWGKEPMTRLMRVNKKLYEEVYTTLWREFSMHLAPMNPKQHEDWVSWLQKHNPRAIQEIRHLHIRLPKIVEYRNNELDSEYRQELAQAEDLRRLKEEVGSYPSLRSVTLQIYLIYTSGPSEKPAARCVKRYLQLIDACENIKAGERLDVKVLYEPDSEAPWGRDIVKACQENIGQRKRTTKLLQWHLESFHS</sequence>
<dbReference type="EMBL" id="ML977556">
    <property type="protein sequence ID" value="KAF2008177.1"/>
    <property type="molecule type" value="Genomic_DNA"/>
</dbReference>